<sequence>MAPDPKTHRALACLLQDIRNEPPAGANLQVLDDWSHRRVSTAALDAKIPAERINGRWYYRQADRQRIAEILGVLPKPRIGRPVRRAVPSNEAAAAA</sequence>
<accession>A0ABS1UDR3</accession>
<dbReference type="Proteomes" id="UP000660885">
    <property type="component" value="Unassembled WGS sequence"/>
</dbReference>
<protein>
    <submittedName>
        <fullName evidence="1">Uncharacterized protein</fullName>
    </submittedName>
</protein>
<comment type="caution">
    <text evidence="1">The sequence shown here is derived from an EMBL/GenBank/DDBJ whole genome shotgun (WGS) entry which is preliminary data.</text>
</comment>
<gene>
    <name evidence="1" type="ORF">JMJ56_29360</name>
</gene>
<dbReference type="RefSeq" id="WP_202835301.1">
    <property type="nucleotide sequence ID" value="NZ_JAETWB010000047.1"/>
</dbReference>
<evidence type="ECO:0000313" key="2">
    <source>
        <dbReference type="Proteomes" id="UP000660885"/>
    </source>
</evidence>
<organism evidence="1 2">
    <name type="scientific">Belnapia arida</name>
    <dbReference type="NCBI Taxonomy" id="2804533"/>
    <lineage>
        <taxon>Bacteria</taxon>
        <taxon>Pseudomonadati</taxon>
        <taxon>Pseudomonadota</taxon>
        <taxon>Alphaproteobacteria</taxon>
        <taxon>Acetobacterales</taxon>
        <taxon>Roseomonadaceae</taxon>
        <taxon>Belnapia</taxon>
    </lineage>
</organism>
<reference evidence="1 2" key="1">
    <citation type="submission" date="2021-01" db="EMBL/GenBank/DDBJ databases">
        <title>Belnapia mucosa sp. nov. and Belnapia arida sp. nov., isolated from the Tabernas Desert (Almeria, Spain).</title>
        <authorList>
            <person name="Molina-Menor E."/>
            <person name="Vidal-Verdu A."/>
            <person name="Calonge A."/>
            <person name="Satari L."/>
            <person name="Pereto J."/>
            <person name="Porcar M."/>
        </authorList>
    </citation>
    <scope>NUCLEOTIDE SEQUENCE [LARGE SCALE GENOMIC DNA]</scope>
    <source>
        <strain evidence="1 2">T18</strain>
    </source>
</reference>
<proteinExistence type="predicted"/>
<evidence type="ECO:0000313" key="1">
    <source>
        <dbReference type="EMBL" id="MBL6082089.1"/>
    </source>
</evidence>
<name>A0ABS1UDR3_9PROT</name>
<keyword evidence="2" id="KW-1185">Reference proteome</keyword>
<dbReference type="EMBL" id="JAETWB010000047">
    <property type="protein sequence ID" value="MBL6082089.1"/>
    <property type="molecule type" value="Genomic_DNA"/>
</dbReference>